<protein>
    <submittedName>
        <fullName evidence="1">Uncharacterized protein</fullName>
    </submittedName>
</protein>
<sequence>MKFSTFATLLPVAAAVDVIDVRLAIQRKTWTGRTEYFIDLIADDVNVWHCNLDYKYASLCQRGKDRLKLTSETDSEIGAAITWNAHNFTITATFVSEQNSWFTPRYTNYAGSAMVE</sequence>
<comment type="caution">
    <text evidence="1">The sequence shown here is derived from an EMBL/GenBank/DDBJ whole genome shotgun (WGS) entry which is preliminary data.</text>
</comment>
<keyword evidence="2" id="KW-1185">Reference proteome</keyword>
<gene>
    <name evidence="1" type="ORF">DSO57_1020245</name>
</gene>
<dbReference type="Proteomes" id="UP001165960">
    <property type="component" value="Unassembled WGS sequence"/>
</dbReference>
<dbReference type="EMBL" id="QTSX02002934">
    <property type="protein sequence ID" value="KAJ9073086.1"/>
    <property type="molecule type" value="Genomic_DNA"/>
</dbReference>
<name>A0ACC2TF43_9FUNG</name>
<accession>A0ACC2TF43</accession>
<organism evidence="1 2">
    <name type="scientific">Entomophthora muscae</name>
    <dbReference type="NCBI Taxonomy" id="34485"/>
    <lineage>
        <taxon>Eukaryota</taxon>
        <taxon>Fungi</taxon>
        <taxon>Fungi incertae sedis</taxon>
        <taxon>Zoopagomycota</taxon>
        <taxon>Entomophthoromycotina</taxon>
        <taxon>Entomophthoromycetes</taxon>
        <taxon>Entomophthorales</taxon>
        <taxon>Entomophthoraceae</taxon>
        <taxon>Entomophthora</taxon>
    </lineage>
</organism>
<evidence type="ECO:0000313" key="1">
    <source>
        <dbReference type="EMBL" id="KAJ9073086.1"/>
    </source>
</evidence>
<reference evidence="1" key="1">
    <citation type="submission" date="2022-04" db="EMBL/GenBank/DDBJ databases">
        <title>Genome of the entomopathogenic fungus Entomophthora muscae.</title>
        <authorList>
            <person name="Elya C."/>
            <person name="Lovett B.R."/>
            <person name="Lee E."/>
            <person name="Macias A.M."/>
            <person name="Hajek A.E."/>
            <person name="De Bivort B.L."/>
            <person name="Kasson M.T."/>
            <person name="De Fine Licht H.H."/>
            <person name="Stajich J.E."/>
        </authorList>
    </citation>
    <scope>NUCLEOTIDE SEQUENCE</scope>
    <source>
        <strain evidence="1">Berkeley</strain>
    </source>
</reference>
<evidence type="ECO:0000313" key="2">
    <source>
        <dbReference type="Proteomes" id="UP001165960"/>
    </source>
</evidence>
<proteinExistence type="predicted"/>